<gene>
    <name evidence="3" type="ORF">CLV70_104313</name>
</gene>
<protein>
    <submittedName>
        <fullName evidence="3">Uncharacterized protein</fullName>
    </submittedName>
</protein>
<organism evidence="3 4">
    <name type="scientific">Pseudosporangium ferrugineum</name>
    <dbReference type="NCBI Taxonomy" id="439699"/>
    <lineage>
        <taxon>Bacteria</taxon>
        <taxon>Bacillati</taxon>
        <taxon>Actinomycetota</taxon>
        <taxon>Actinomycetes</taxon>
        <taxon>Micromonosporales</taxon>
        <taxon>Micromonosporaceae</taxon>
        <taxon>Pseudosporangium</taxon>
    </lineage>
</organism>
<keyword evidence="2" id="KW-0812">Transmembrane</keyword>
<dbReference type="EMBL" id="PVZG01000004">
    <property type="protein sequence ID" value="PRY30761.1"/>
    <property type="molecule type" value="Genomic_DNA"/>
</dbReference>
<evidence type="ECO:0000313" key="4">
    <source>
        <dbReference type="Proteomes" id="UP000239209"/>
    </source>
</evidence>
<comment type="caution">
    <text evidence="3">The sequence shown here is derived from an EMBL/GenBank/DDBJ whole genome shotgun (WGS) entry which is preliminary data.</text>
</comment>
<reference evidence="3 4" key="1">
    <citation type="submission" date="2018-03" db="EMBL/GenBank/DDBJ databases">
        <title>Genomic Encyclopedia of Archaeal and Bacterial Type Strains, Phase II (KMG-II): from individual species to whole genera.</title>
        <authorList>
            <person name="Goeker M."/>
        </authorList>
    </citation>
    <scope>NUCLEOTIDE SEQUENCE [LARGE SCALE GENOMIC DNA]</scope>
    <source>
        <strain evidence="3 4">DSM 45348</strain>
    </source>
</reference>
<sequence>MSTAIKSPPSAVRVSLLAGLHGGLLGAVMSALVNYTLVGMPHGPTVNAAHHAMSGLASGFFAGFFGLLSYRRRTAFAGPPTVRDGDPRAGDRHAGA</sequence>
<dbReference type="RefSeq" id="WP_106126361.1">
    <property type="nucleotide sequence ID" value="NZ_PVZG01000004.1"/>
</dbReference>
<dbReference type="AlphaFoldDB" id="A0A2T0SBK5"/>
<proteinExistence type="predicted"/>
<feature type="compositionally biased region" description="Basic and acidic residues" evidence="1">
    <location>
        <begin position="83"/>
        <end position="96"/>
    </location>
</feature>
<keyword evidence="2" id="KW-0472">Membrane</keyword>
<dbReference type="Proteomes" id="UP000239209">
    <property type="component" value="Unassembled WGS sequence"/>
</dbReference>
<evidence type="ECO:0000256" key="2">
    <source>
        <dbReference type="SAM" id="Phobius"/>
    </source>
</evidence>
<accession>A0A2T0SBK5</accession>
<keyword evidence="2" id="KW-1133">Transmembrane helix</keyword>
<feature type="transmembrane region" description="Helical" evidence="2">
    <location>
        <begin position="49"/>
        <end position="70"/>
    </location>
</feature>
<evidence type="ECO:0000313" key="3">
    <source>
        <dbReference type="EMBL" id="PRY30761.1"/>
    </source>
</evidence>
<keyword evidence="4" id="KW-1185">Reference proteome</keyword>
<evidence type="ECO:0000256" key="1">
    <source>
        <dbReference type="SAM" id="MobiDB-lite"/>
    </source>
</evidence>
<feature type="transmembrane region" description="Helical" evidence="2">
    <location>
        <begin position="12"/>
        <end position="37"/>
    </location>
</feature>
<feature type="region of interest" description="Disordered" evidence="1">
    <location>
        <begin position="77"/>
        <end position="96"/>
    </location>
</feature>
<name>A0A2T0SBK5_9ACTN</name>